<keyword evidence="7" id="KW-1185">Reference proteome</keyword>
<proteinExistence type="predicted"/>
<dbReference type="PaxDb" id="65489-OBART09G05170.1"/>
<organism evidence="6">
    <name type="scientific">Oryza barthii</name>
    <dbReference type="NCBI Taxonomy" id="65489"/>
    <lineage>
        <taxon>Eukaryota</taxon>
        <taxon>Viridiplantae</taxon>
        <taxon>Streptophyta</taxon>
        <taxon>Embryophyta</taxon>
        <taxon>Tracheophyta</taxon>
        <taxon>Spermatophyta</taxon>
        <taxon>Magnoliopsida</taxon>
        <taxon>Liliopsida</taxon>
        <taxon>Poales</taxon>
        <taxon>Poaceae</taxon>
        <taxon>BOP clade</taxon>
        <taxon>Oryzoideae</taxon>
        <taxon>Oryzeae</taxon>
        <taxon>Oryzinae</taxon>
        <taxon>Oryza</taxon>
    </lineage>
</organism>
<evidence type="ECO:0000313" key="6">
    <source>
        <dbReference type="EnsemblPlants" id="OBART09G05170.1"/>
    </source>
</evidence>
<comment type="cofactor">
    <cofactor evidence="1">
        <name>Mg(2+)</name>
        <dbReference type="ChEBI" id="CHEBI:18420"/>
    </cofactor>
</comment>
<dbReference type="GO" id="GO:0009686">
    <property type="term" value="P:gibberellin biosynthetic process"/>
    <property type="evidence" value="ECO:0007669"/>
    <property type="project" value="TreeGrafter"/>
</dbReference>
<dbReference type="GO" id="GO:0010333">
    <property type="term" value="F:terpene synthase activity"/>
    <property type="evidence" value="ECO:0007669"/>
    <property type="project" value="InterPro"/>
</dbReference>
<dbReference type="STRING" id="65489.A0A0D3H542"/>
<dbReference type="InterPro" id="IPR008930">
    <property type="entry name" value="Terpenoid_cyclase/PrenylTrfase"/>
</dbReference>
<reference evidence="6" key="2">
    <citation type="submission" date="2015-03" db="UniProtKB">
        <authorList>
            <consortium name="EnsemblPlants"/>
        </authorList>
    </citation>
    <scope>IDENTIFICATION</scope>
</reference>
<dbReference type="InterPro" id="IPR008949">
    <property type="entry name" value="Isoprenoid_synthase_dom_sf"/>
</dbReference>
<protein>
    <recommendedName>
        <fullName evidence="5">Terpene synthase N-terminal domain-containing protein</fullName>
    </recommendedName>
</protein>
<dbReference type="Pfam" id="PF01397">
    <property type="entry name" value="Terpene_synth"/>
    <property type="match status" value="1"/>
</dbReference>
<feature type="region of interest" description="Disordered" evidence="4">
    <location>
        <begin position="858"/>
        <end position="908"/>
    </location>
</feature>
<dbReference type="Proteomes" id="UP000026960">
    <property type="component" value="Chromosome 9"/>
</dbReference>
<evidence type="ECO:0000256" key="2">
    <source>
        <dbReference type="ARBA" id="ARBA00022723"/>
    </source>
</evidence>
<reference evidence="6" key="1">
    <citation type="journal article" date="2009" name="Rice">
        <title>De Novo Next Generation Sequencing of Plant Genomes.</title>
        <authorList>
            <person name="Rounsley S."/>
            <person name="Marri P.R."/>
            <person name="Yu Y."/>
            <person name="He R."/>
            <person name="Sisneros N."/>
            <person name="Goicoechea J.L."/>
            <person name="Lee S.J."/>
            <person name="Angelova A."/>
            <person name="Kudrna D."/>
            <person name="Luo M."/>
            <person name="Affourtit J."/>
            <person name="Desany B."/>
            <person name="Knight J."/>
            <person name="Niazi F."/>
            <person name="Egholm M."/>
            <person name="Wing R.A."/>
        </authorList>
    </citation>
    <scope>NUCLEOTIDE SEQUENCE [LARGE SCALE GENOMIC DNA]</scope>
    <source>
        <strain evidence="6">cv. IRGC 105608</strain>
    </source>
</reference>
<dbReference type="InterPro" id="IPR050148">
    <property type="entry name" value="Terpene_synthase-like"/>
</dbReference>
<sequence>MQILICAKHRRTWRCSTAGGGPRRGIAGDQIIIRVCTLGVHVDEPRDMEEMVNTIRVMLRTMGDGEISAFAYDTAWVALVKNHNGSDSPQFPSTIDWISHNQLPDGSWGDDLYFLVHDRLLNTLACVIALMEWKVHGDKSEKGWPKRKRHGYQLVLRSPSPHFLEMAKDLALDIPYDDPALHKIYSLRELKLKKIPREILHSVPTSLLLSIEGLRGLDWKRLLKLQLSDGSFLSSPAATAYVLMQTGDKKCLEFLDGIVSKFHGGVPFLYPIEIFERVWAVDRLERLGISYYFKTEIDEYCLEYTFRHWTKEGVTYNWHSSVKDIDTGSMAFRLLRLHGYSVSPSFLEKFEKDGEFVCYPGEANKSISVTNNIYRAAQVRFPGDGNVMERAKRFCYEFLQERRAITKLNDKWVIADGLPGEIGYALDFPWKASLPRVETRMYLEQYGASRDVWIGKTLYRLPLVNNDLYHNMAKADFKGAANLSGMASTNGVKDGGGDGTQDLPSRMRSRTETAVAAPEPSHADGVKDSGSGGGCMFRALPSWIGSRIVATVGAPKPSRVDGVEDGCSRASCYRWWYAENDLEVYGVTHKSALTAFFLAAANIFEPNRADERLGWARTAVLAEAISSRLNSLDAGTDDNMKERFISYLASDGGSHNKHASEDGLLSTLDQLIGSLAPDSTASDSLREAWKKWLLTWTSKERCHNALPEENTALLIVRTEGPDLQKAEELDRQVDMEMQKLALLVLQNYNAADRLTNRTFLDVVKSFCYIAHCSPETVDRHIFMSDVIDGSHPARPATAPEVGRVEATALGDGEARAKDSDDDVGWAFLRAAPSTLATSAQNSIFTAISLPNSATLPSHLQLDGTGGGSTTAASCPSWPNPALRSPDLALGGGGGGGSTMGASGQRRQRRLDCRNSLTTSIPRPLHGVGGLDDGGCRSTAFTLSLPYSQPLRSAFSGFSVGRTSDQHLLRVPHWTPFVVDVAYNVPVSHAGAERHGGALLTSYFLR</sequence>
<dbReference type="FunFam" id="1.50.10.130:FF:000002">
    <property type="entry name" value="Ent-copalyl diphosphate synthase, chloroplastic"/>
    <property type="match status" value="1"/>
</dbReference>
<keyword evidence="2" id="KW-0479">Metal-binding</keyword>
<dbReference type="GO" id="GO:0009507">
    <property type="term" value="C:chloroplast"/>
    <property type="evidence" value="ECO:0007669"/>
    <property type="project" value="TreeGrafter"/>
</dbReference>
<dbReference type="SUPFAM" id="SSF48239">
    <property type="entry name" value="Terpenoid cyclases/Protein prenyltransferases"/>
    <property type="match status" value="2"/>
</dbReference>
<dbReference type="SFLD" id="SFLDG01014">
    <property type="entry name" value="Terpene_Cyclase_Like_1_N-term"/>
    <property type="match status" value="1"/>
</dbReference>
<dbReference type="PANTHER" id="PTHR31739:SF4">
    <property type="entry name" value="ENT-COPALYL DIPHOSPHATE SYNTHASE, CHLOROPLASTIC"/>
    <property type="match status" value="1"/>
</dbReference>
<dbReference type="FunFam" id="1.50.10.130:FF:000007">
    <property type="match status" value="1"/>
</dbReference>
<evidence type="ECO:0000313" key="7">
    <source>
        <dbReference type="Proteomes" id="UP000026960"/>
    </source>
</evidence>
<dbReference type="PANTHER" id="PTHR31739">
    <property type="entry name" value="ENT-COPALYL DIPHOSPHATE SYNTHASE, CHLOROPLASTIC"/>
    <property type="match status" value="1"/>
</dbReference>
<dbReference type="InterPro" id="IPR036965">
    <property type="entry name" value="Terpene_synth_N_sf"/>
</dbReference>
<accession>A0A0D3H542</accession>
<evidence type="ECO:0000256" key="4">
    <source>
        <dbReference type="SAM" id="MobiDB-lite"/>
    </source>
</evidence>
<feature type="domain" description="Terpene synthase N-terminal" evidence="5">
    <location>
        <begin position="218"/>
        <end position="426"/>
    </location>
</feature>
<dbReference type="Gene3D" id="1.50.10.130">
    <property type="entry name" value="Terpene synthase, N-terminal domain"/>
    <property type="match status" value="1"/>
</dbReference>
<evidence type="ECO:0000256" key="3">
    <source>
        <dbReference type="ARBA" id="ARBA00022842"/>
    </source>
</evidence>
<dbReference type="GO" id="GO:0000287">
    <property type="term" value="F:magnesium ion binding"/>
    <property type="evidence" value="ECO:0007669"/>
    <property type="project" value="TreeGrafter"/>
</dbReference>
<feature type="compositionally biased region" description="Gly residues" evidence="4">
    <location>
        <begin position="889"/>
        <end position="898"/>
    </location>
</feature>
<evidence type="ECO:0000256" key="1">
    <source>
        <dbReference type="ARBA" id="ARBA00001946"/>
    </source>
</evidence>
<dbReference type="eggNOG" id="ENOG502QQN6">
    <property type="taxonomic scope" value="Eukaryota"/>
</dbReference>
<feature type="region of interest" description="Disordered" evidence="4">
    <location>
        <begin position="488"/>
        <end position="530"/>
    </location>
</feature>
<dbReference type="InterPro" id="IPR001906">
    <property type="entry name" value="Terpene_synth_N"/>
</dbReference>
<keyword evidence="3" id="KW-0460">Magnesium</keyword>
<dbReference type="AlphaFoldDB" id="A0A0D3H542"/>
<dbReference type="Gramene" id="OBART09G05170.1">
    <property type="protein sequence ID" value="OBART09G05170.1"/>
    <property type="gene ID" value="OBART09G05170"/>
</dbReference>
<evidence type="ECO:0000259" key="5">
    <source>
        <dbReference type="Pfam" id="PF01397"/>
    </source>
</evidence>
<name>A0A0D3H542_9ORYZ</name>
<dbReference type="EnsemblPlants" id="OBART09G05170.1">
    <property type="protein sequence ID" value="OBART09G05170.1"/>
    <property type="gene ID" value="OBART09G05170"/>
</dbReference>
<dbReference type="Gene3D" id="1.50.10.160">
    <property type="match status" value="1"/>
</dbReference>
<dbReference type="HOGENOM" id="CLU_298854_0_0_1"/>
<dbReference type="Gene3D" id="1.10.600.10">
    <property type="entry name" value="Farnesyl Diphosphate Synthase"/>
    <property type="match status" value="2"/>
</dbReference>